<name>A0A2Z6P0K4_TRISU</name>
<dbReference type="Gene3D" id="3.30.559.10">
    <property type="entry name" value="Chloramphenicol acetyltransferase-like domain"/>
    <property type="match status" value="1"/>
</dbReference>
<evidence type="ECO:0000256" key="1">
    <source>
        <dbReference type="ARBA" id="ARBA00009861"/>
    </source>
</evidence>
<dbReference type="PANTHER" id="PTHR31147">
    <property type="entry name" value="ACYL TRANSFERASE 4"/>
    <property type="match status" value="1"/>
</dbReference>
<evidence type="ECO:0000313" key="3">
    <source>
        <dbReference type="EMBL" id="GAU48003.1"/>
    </source>
</evidence>
<dbReference type="AlphaFoldDB" id="A0A2Z6P0K4"/>
<keyword evidence="4" id="KW-1185">Reference proteome</keyword>
<dbReference type="InterPro" id="IPR023213">
    <property type="entry name" value="CAT-like_dom_sf"/>
</dbReference>
<protein>
    <submittedName>
        <fullName evidence="3">Uncharacterized protein</fullName>
    </submittedName>
</protein>
<keyword evidence="2" id="KW-0808">Transferase</keyword>
<gene>
    <name evidence="3" type="ORF">TSUD_404800</name>
</gene>
<dbReference type="Pfam" id="PF02458">
    <property type="entry name" value="Transferase"/>
    <property type="match status" value="1"/>
</dbReference>
<dbReference type="OrthoDB" id="444127at2759"/>
<comment type="similarity">
    <text evidence="1">Belongs to the plant acyltransferase family.</text>
</comment>
<dbReference type="InterPro" id="IPR050898">
    <property type="entry name" value="Plant_acyltransferase"/>
</dbReference>
<proteinExistence type="inferred from homology"/>
<dbReference type="PANTHER" id="PTHR31147:SF66">
    <property type="entry name" value="OS05G0315700 PROTEIN"/>
    <property type="match status" value="1"/>
</dbReference>
<sequence length="281" mass="31481">MLPLKRKLLQQHYTCTAVATRDTPPDHLCQEDFRYKEPVEPFFEPSALIPLLGHHEGTVRGSSTLGLKTTVQVLGMTDELQMISTDLCYSGRLREGPGRKLMVDCNDEGVLFIEADADVSLEDFGDALQPPFPCLDELLFDVPGTSELLNTPLLIIQVTRLKCGGFIFAIRLNHTMSDALALQPDTNEEVRMIVVVNVRGKFNPPLLPNGYYGNVFANPAVVASAVADLMVIKDRPHFTVVRLFVVSDVTRAAFRDVDFGWGESYLWRTSWGSWCYCCRCY</sequence>
<evidence type="ECO:0000313" key="4">
    <source>
        <dbReference type="Proteomes" id="UP000242715"/>
    </source>
</evidence>
<dbReference type="Proteomes" id="UP000242715">
    <property type="component" value="Unassembled WGS sequence"/>
</dbReference>
<accession>A0A2Z6P0K4</accession>
<reference evidence="4" key="1">
    <citation type="journal article" date="2017" name="Front. Plant Sci.">
        <title>Climate Clever Clovers: New Paradigm to Reduce the Environmental Footprint of Ruminants by Breeding Low Methanogenic Forages Utilizing Haplotype Variation.</title>
        <authorList>
            <person name="Kaur P."/>
            <person name="Appels R."/>
            <person name="Bayer P.E."/>
            <person name="Keeble-Gagnere G."/>
            <person name="Wang J."/>
            <person name="Hirakawa H."/>
            <person name="Shirasawa K."/>
            <person name="Vercoe P."/>
            <person name="Stefanova K."/>
            <person name="Durmic Z."/>
            <person name="Nichols P."/>
            <person name="Revell C."/>
            <person name="Isobe S.N."/>
            <person name="Edwards D."/>
            <person name="Erskine W."/>
        </authorList>
    </citation>
    <scope>NUCLEOTIDE SEQUENCE [LARGE SCALE GENOMIC DNA]</scope>
    <source>
        <strain evidence="4">cv. Daliak</strain>
    </source>
</reference>
<organism evidence="3 4">
    <name type="scientific">Trifolium subterraneum</name>
    <name type="common">Subterranean clover</name>
    <dbReference type="NCBI Taxonomy" id="3900"/>
    <lineage>
        <taxon>Eukaryota</taxon>
        <taxon>Viridiplantae</taxon>
        <taxon>Streptophyta</taxon>
        <taxon>Embryophyta</taxon>
        <taxon>Tracheophyta</taxon>
        <taxon>Spermatophyta</taxon>
        <taxon>Magnoliopsida</taxon>
        <taxon>eudicotyledons</taxon>
        <taxon>Gunneridae</taxon>
        <taxon>Pentapetalae</taxon>
        <taxon>rosids</taxon>
        <taxon>fabids</taxon>
        <taxon>Fabales</taxon>
        <taxon>Fabaceae</taxon>
        <taxon>Papilionoideae</taxon>
        <taxon>50 kb inversion clade</taxon>
        <taxon>NPAAA clade</taxon>
        <taxon>Hologalegina</taxon>
        <taxon>IRL clade</taxon>
        <taxon>Trifolieae</taxon>
        <taxon>Trifolium</taxon>
    </lineage>
</organism>
<dbReference type="EMBL" id="DF974370">
    <property type="protein sequence ID" value="GAU48003.1"/>
    <property type="molecule type" value="Genomic_DNA"/>
</dbReference>
<evidence type="ECO:0000256" key="2">
    <source>
        <dbReference type="ARBA" id="ARBA00022679"/>
    </source>
</evidence>
<dbReference type="GO" id="GO:0016740">
    <property type="term" value="F:transferase activity"/>
    <property type="evidence" value="ECO:0007669"/>
    <property type="project" value="UniProtKB-KW"/>
</dbReference>